<dbReference type="InterPro" id="IPR026590">
    <property type="entry name" value="Ssirtuin_cat_dom"/>
</dbReference>
<sequence>MEALDKALTLINGATHFLVCTGAGMSADSGIPVYHSEDGQWGSAYNAVYAKYELTNEQVQQFGKRGVFESKALMFWRYFFSQFKKFEKTPVHDGYTALHQIIGESYYIVTSNIDGAHLKAGASPERVIECHGAVLKKEPNTSFYGVPVQCVLGSQCSSQVWTHYFPLYLFDSQDLQEHHLPYCKVCERVARPNYLSCEDDYCIVKPFTFSPIRENMQKWLQQTEKLVILEIGVGNVIENVQKRAHSTLRKYSNSSLIRINPVAKFTGIDEKIVDLQMGAEQALTLLAKQRPDLPDNPEKGASGL</sequence>
<reference evidence="4" key="1">
    <citation type="journal article" date="2019" name="MBio">
        <title>Virus Genomes from Deep Sea Sediments Expand the Ocean Megavirome and Support Independent Origins of Viral Gigantism.</title>
        <authorList>
            <person name="Backstrom D."/>
            <person name="Yutin N."/>
            <person name="Jorgensen S.L."/>
            <person name="Dharamshi J."/>
            <person name="Homa F."/>
            <person name="Zaremba-Niedwiedzka K."/>
            <person name="Spang A."/>
            <person name="Wolf Y.I."/>
            <person name="Koonin E.V."/>
            <person name="Ettema T.J."/>
        </authorList>
    </citation>
    <scope>NUCLEOTIDE SEQUENCE</scope>
</reference>
<dbReference type="GO" id="GO:0070403">
    <property type="term" value="F:NAD+ binding"/>
    <property type="evidence" value="ECO:0007669"/>
    <property type="project" value="InterPro"/>
</dbReference>
<dbReference type="Gene3D" id="3.30.1600.10">
    <property type="entry name" value="SIR2/SIRT2 'Small Domain"/>
    <property type="match status" value="1"/>
</dbReference>
<organism evidence="4">
    <name type="scientific">Marseillevirus LCMAC202</name>
    <dbReference type="NCBI Taxonomy" id="2506606"/>
    <lineage>
        <taxon>Viruses</taxon>
        <taxon>Varidnaviria</taxon>
        <taxon>Bamfordvirae</taxon>
        <taxon>Nucleocytoviricota</taxon>
        <taxon>Megaviricetes</taxon>
        <taxon>Pimascovirales</taxon>
        <taxon>Pimascovirales incertae sedis</taxon>
        <taxon>Marseilleviridae</taxon>
    </lineage>
</organism>
<dbReference type="Pfam" id="PF02146">
    <property type="entry name" value="SIR2"/>
    <property type="match status" value="1"/>
</dbReference>
<dbReference type="PANTHER" id="PTHR11085">
    <property type="entry name" value="NAD-DEPENDENT PROTEIN DEACYLASE SIRTUIN-5, MITOCHONDRIAL-RELATED"/>
    <property type="match status" value="1"/>
</dbReference>
<evidence type="ECO:0000256" key="2">
    <source>
        <dbReference type="ARBA" id="ARBA00023027"/>
    </source>
</evidence>
<name>A0A481YZC8_9VIRU</name>
<dbReference type="InterPro" id="IPR050134">
    <property type="entry name" value="NAD-dep_sirtuin_deacylases"/>
</dbReference>
<evidence type="ECO:0000313" key="4">
    <source>
        <dbReference type="EMBL" id="QBK88271.1"/>
    </source>
</evidence>
<dbReference type="Gene3D" id="3.40.50.1220">
    <property type="entry name" value="TPP-binding domain"/>
    <property type="match status" value="1"/>
</dbReference>
<protein>
    <submittedName>
        <fullName evidence="4">Sir2 family protein</fullName>
    </submittedName>
</protein>
<keyword evidence="2" id="KW-0520">NAD</keyword>
<keyword evidence="1" id="KW-0808">Transferase</keyword>
<dbReference type="GO" id="GO:0017136">
    <property type="term" value="F:histone deacetylase activity, NAD-dependent"/>
    <property type="evidence" value="ECO:0007669"/>
    <property type="project" value="TreeGrafter"/>
</dbReference>
<dbReference type="InterPro" id="IPR029035">
    <property type="entry name" value="DHS-like_NAD/FAD-binding_dom"/>
</dbReference>
<accession>A0A481YZC8</accession>
<dbReference type="SUPFAM" id="SSF52467">
    <property type="entry name" value="DHS-like NAD/FAD-binding domain"/>
    <property type="match status" value="1"/>
</dbReference>
<feature type="domain" description="Deacetylase sirtuin-type" evidence="3">
    <location>
        <begin position="1"/>
        <end position="304"/>
    </location>
</feature>
<gene>
    <name evidence="4" type="ORF">LCMAC202_06330</name>
</gene>
<dbReference type="PANTHER" id="PTHR11085:SF10">
    <property type="entry name" value="NAD-DEPENDENT PROTEIN DEACYLASE SIRTUIN-5, MITOCHONDRIAL-RELATED"/>
    <property type="match status" value="1"/>
</dbReference>
<evidence type="ECO:0000256" key="1">
    <source>
        <dbReference type="ARBA" id="ARBA00022679"/>
    </source>
</evidence>
<dbReference type="PROSITE" id="PS50305">
    <property type="entry name" value="SIRTUIN"/>
    <property type="match status" value="1"/>
</dbReference>
<proteinExistence type="predicted"/>
<dbReference type="EMBL" id="MK500382">
    <property type="protein sequence ID" value="QBK88271.1"/>
    <property type="molecule type" value="Genomic_DNA"/>
</dbReference>
<dbReference type="InterPro" id="IPR003000">
    <property type="entry name" value="Sirtuin"/>
</dbReference>
<evidence type="ECO:0000259" key="3">
    <source>
        <dbReference type="PROSITE" id="PS50305"/>
    </source>
</evidence>
<dbReference type="InterPro" id="IPR026591">
    <property type="entry name" value="Sirtuin_cat_small_dom_sf"/>
</dbReference>